<evidence type="ECO:0000259" key="6">
    <source>
        <dbReference type="Pfam" id="PF01103"/>
    </source>
</evidence>
<gene>
    <name evidence="8" type="ORF">JCM19538_2721</name>
</gene>
<evidence type="ECO:0000259" key="7">
    <source>
        <dbReference type="Pfam" id="PF07244"/>
    </source>
</evidence>
<dbReference type="PROSITE" id="PS51257">
    <property type="entry name" value="PROKAR_LIPOPROTEIN"/>
    <property type="match status" value="1"/>
</dbReference>
<dbReference type="PANTHER" id="PTHR12815">
    <property type="entry name" value="SORTING AND ASSEMBLY MACHINERY SAMM50 PROTEIN FAMILY MEMBER"/>
    <property type="match status" value="1"/>
</dbReference>
<protein>
    <submittedName>
        <fullName evidence="8">Uncharacterized protein</fullName>
    </submittedName>
</protein>
<dbReference type="Gene3D" id="3.10.20.310">
    <property type="entry name" value="membrane protein fhac"/>
    <property type="match status" value="1"/>
</dbReference>
<dbReference type="Pfam" id="PF01103">
    <property type="entry name" value="Omp85"/>
    <property type="match status" value="1"/>
</dbReference>
<dbReference type="GO" id="GO:0019867">
    <property type="term" value="C:outer membrane"/>
    <property type="evidence" value="ECO:0007669"/>
    <property type="project" value="InterPro"/>
</dbReference>
<sequence>MYLRKRFIGILFFVVLLGCFTSCNSVKRVADNEHLLTNNTIIIDGEKENSETLNNLLYQKPNSKIPLRLHIYNLARPNIDSILAVKLADSSKQGIKRFLSKKQFYKMQESKLHFNQWLKNTGEAPVIVNEDKTKKSVKRLQDYYINNGWFNVAGTYNIKKNENKRAEVTYNIERGPTFIIDSISENIASPAVETLYPRFKKGALIKKGEQYKTINFELERERISGLLRNYGLFHFKQDYITVEIDTIGTNNNVNVNFNIQNRAIRTPDSIVRKPFKIFKIKDINVYADHSFANEGKTVKDSVVYDKYKLYSYGNMRFKPKAITDAIFITPNALFKDIDRTYTYRHLNELRTFKYPDIEYVEENDTTLTANIYLTPLKKFSLGFSTEASTSNIQAIGFALNPSLLIRNIFKGAETFEISGTAAIGSSSEGNRQDNDPFFDINELALDLRLTIPRLFSPFNTEKIIPKYMFPTTRITLSGSGQTNIGLDKQALSGIFSYNWRPSTKITNSLDLFNIQYVRNLNIDNYFDIYSTSYNRLNNIAQSINYNNGENLEIPNETDTFISDVLNNNTSLTVNDEDYRSVSAINERKDRLTEDNLILSTSFSFIKDNRRNLLDENFSIFRFKIESAGTLLANASRLFGLKKDSDDRYELFDVAFSQYIKTELDYVKRWDLGKQNIFAIRSFFGIAIPYGNSTNIPFAKSFFAGGANDNRAWTAYALGPGSSETTDEFNEANLKIALSAEQRFNLFGDLNGALFIDAGNIWNVLDDVEDNRATFSGLKSLEDIAIGSGFGLRYDFSFFLFRFDIGFKTYDPSYQDANRWFNDYNFKNAVYNIGINYPF</sequence>
<evidence type="ECO:0000256" key="5">
    <source>
        <dbReference type="ARBA" id="ARBA00023237"/>
    </source>
</evidence>
<dbReference type="AlphaFoldDB" id="A0A098LXN9"/>
<dbReference type="Gene3D" id="2.40.160.50">
    <property type="entry name" value="membrane protein fhac: a member of the omp85/tpsb transporter family"/>
    <property type="match status" value="1"/>
</dbReference>
<dbReference type="InterPro" id="IPR000184">
    <property type="entry name" value="Bac_surfAg_D15"/>
</dbReference>
<dbReference type="RefSeq" id="WP_369385255.1">
    <property type="nucleotide sequence ID" value="NZ_BBNS01000015.1"/>
</dbReference>
<dbReference type="InterPro" id="IPR039910">
    <property type="entry name" value="D15-like"/>
</dbReference>
<reference evidence="9" key="1">
    <citation type="journal article" date="2014" name="Genome Announc.">
        <title>Draft Genome Sequence of Marine Flavobacterium Jejuia pallidilutea Strain 11shimoA1 and Pigmentation Mutants.</title>
        <authorList>
            <person name="Takatani N."/>
            <person name="Nakanishi M."/>
            <person name="Meirelles P."/>
            <person name="Mino S."/>
            <person name="Suda W."/>
            <person name="Oshima K."/>
            <person name="Hattori M."/>
            <person name="Ohkuma M."/>
            <person name="Hosokawa M."/>
            <person name="Miyashita K."/>
            <person name="Thompson F.L."/>
            <person name="Niwa A."/>
            <person name="Sawabe T."/>
            <person name="Sawabe T."/>
        </authorList>
    </citation>
    <scope>NUCLEOTIDE SEQUENCE [LARGE SCALE GENOMIC DNA]</scope>
    <source>
        <strain evidence="9">JCM 19538</strain>
    </source>
</reference>
<proteinExistence type="predicted"/>
<dbReference type="Proteomes" id="UP000030184">
    <property type="component" value="Unassembled WGS sequence"/>
</dbReference>
<keyword evidence="9" id="KW-1185">Reference proteome</keyword>
<organism evidence="8 9">
    <name type="scientific">Jejuia pallidilutea</name>
    <dbReference type="NCBI Taxonomy" id="504487"/>
    <lineage>
        <taxon>Bacteria</taxon>
        <taxon>Pseudomonadati</taxon>
        <taxon>Bacteroidota</taxon>
        <taxon>Flavobacteriia</taxon>
        <taxon>Flavobacteriales</taxon>
        <taxon>Flavobacteriaceae</taxon>
        <taxon>Jejuia</taxon>
    </lineage>
</organism>
<feature type="domain" description="POTRA" evidence="7">
    <location>
        <begin position="128"/>
        <end position="175"/>
    </location>
</feature>
<evidence type="ECO:0000256" key="4">
    <source>
        <dbReference type="ARBA" id="ARBA00023136"/>
    </source>
</evidence>
<keyword evidence="2" id="KW-0812">Transmembrane</keyword>
<dbReference type="EMBL" id="BBNY01000095">
    <property type="protein sequence ID" value="GAL91107.1"/>
    <property type="molecule type" value="Genomic_DNA"/>
</dbReference>
<evidence type="ECO:0000256" key="2">
    <source>
        <dbReference type="ARBA" id="ARBA00022692"/>
    </source>
</evidence>
<accession>A0A098LXN9</accession>
<keyword evidence="4" id="KW-0472">Membrane</keyword>
<comment type="subcellular location">
    <subcellularLocation>
        <location evidence="1">Membrane</location>
    </subcellularLocation>
</comment>
<keyword evidence="3" id="KW-0732">Signal</keyword>
<feature type="domain" description="Bacterial surface antigen (D15)" evidence="6">
    <location>
        <begin position="533"/>
        <end position="817"/>
    </location>
</feature>
<name>A0A098LXN9_9FLAO</name>
<comment type="caution">
    <text evidence="8">The sequence shown here is derived from an EMBL/GenBank/DDBJ whole genome shotgun (WGS) entry which is preliminary data.</text>
</comment>
<evidence type="ECO:0000313" key="8">
    <source>
        <dbReference type="EMBL" id="GAL91107.1"/>
    </source>
</evidence>
<dbReference type="PANTHER" id="PTHR12815:SF47">
    <property type="entry name" value="TRANSLOCATION AND ASSEMBLY MODULE SUBUNIT TAMA"/>
    <property type="match status" value="1"/>
</dbReference>
<keyword evidence="5" id="KW-0998">Cell outer membrane</keyword>
<evidence type="ECO:0000313" key="9">
    <source>
        <dbReference type="Proteomes" id="UP000030184"/>
    </source>
</evidence>
<dbReference type="InterPro" id="IPR010827">
    <property type="entry name" value="BamA/TamA_POTRA"/>
</dbReference>
<evidence type="ECO:0000256" key="3">
    <source>
        <dbReference type="ARBA" id="ARBA00022729"/>
    </source>
</evidence>
<dbReference type="Pfam" id="PF07244">
    <property type="entry name" value="POTRA"/>
    <property type="match status" value="1"/>
</dbReference>
<evidence type="ECO:0000256" key="1">
    <source>
        <dbReference type="ARBA" id="ARBA00004370"/>
    </source>
</evidence>